<dbReference type="OrthoDB" id="4570512at2"/>
<proteinExistence type="predicted"/>
<dbReference type="SUPFAM" id="SSF52091">
    <property type="entry name" value="SpoIIaa-like"/>
    <property type="match status" value="1"/>
</dbReference>
<dbReference type="EMBL" id="QJKF01000008">
    <property type="protein sequence ID" value="PXX61664.1"/>
    <property type="molecule type" value="Genomic_DNA"/>
</dbReference>
<dbReference type="PANTHER" id="PTHR33495">
    <property type="entry name" value="ANTI-SIGMA FACTOR ANTAGONIST TM_1081-RELATED-RELATED"/>
    <property type="match status" value="1"/>
</dbReference>
<feature type="domain" description="STAS" evidence="2">
    <location>
        <begin position="35"/>
        <end position="142"/>
    </location>
</feature>
<evidence type="ECO:0000313" key="3">
    <source>
        <dbReference type="EMBL" id="PXX61664.1"/>
    </source>
</evidence>
<dbReference type="Gene3D" id="3.30.750.24">
    <property type="entry name" value="STAS domain"/>
    <property type="match status" value="1"/>
</dbReference>
<gene>
    <name evidence="3" type="ORF">DFR70_108222</name>
</gene>
<evidence type="ECO:0000259" key="2">
    <source>
        <dbReference type="PROSITE" id="PS50801"/>
    </source>
</evidence>
<accession>A0A318K2F3</accession>
<name>A0A318K2F3_9NOCA</name>
<reference evidence="3 4" key="1">
    <citation type="submission" date="2018-05" db="EMBL/GenBank/DDBJ databases">
        <title>Genomic Encyclopedia of Type Strains, Phase IV (KMG-IV): sequencing the most valuable type-strain genomes for metagenomic binning, comparative biology and taxonomic classification.</title>
        <authorList>
            <person name="Goeker M."/>
        </authorList>
    </citation>
    <scope>NUCLEOTIDE SEQUENCE [LARGE SCALE GENOMIC DNA]</scope>
    <source>
        <strain evidence="3 4">DSM 44704</strain>
    </source>
</reference>
<dbReference type="InterPro" id="IPR002645">
    <property type="entry name" value="STAS_dom"/>
</dbReference>
<feature type="region of interest" description="Disordered" evidence="1">
    <location>
        <begin position="1"/>
        <end position="24"/>
    </location>
</feature>
<dbReference type="CDD" id="cd07043">
    <property type="entry name" value="STAS_anti-anti-sigma_factors"/>
    <property type="match status" value="1"/>
</dbReference>
<evidence type="ECO:0000256" key="1">
    <source>
        <dbReference type="SAM" id="MobiDB-lite"/>
    </source>
</evidence>
<dbReference type="PROSITE" id="PS50801">
    <property type="entry name" value="STAS"/>
    <property type="match status" value="1"/>
</dbReference>
<dbReference type="InterPro" id="IPR036513">
    <property type="entry name" value="STAS_dom_sf"/>
</dbReference>
<dbReference type="Pfam" id="PF13466">
    <property type="entry name" value="STAS_2"/>
    <property type="match status" value="1"/>
</dbReference>
<keyword evidence="4" id="KW-1185">Reference proteome</keyword>
<protein>
    <submittedName>
        <fullName evidence="3">Anti-anti-sigma factor</fullName>
    </submittedName>
</protein>
<evidence type="ECO:0000313" key="4">
    <source>
        <dbReference type="Proteomes" id="UP000247569"/>
    </source>
</evidence>
<dbReference type="GO" id="GO:0043856">
    <property type="term" value="F:anti-sigma factor antagonist activity"/>
    <property type="evidence" value="ECO:0007669"/>
    <property type="project" value="TreeGrafter"/>
</dbReference>
<sequence length="148" mass="16458">MTNQLSPRYPRTSRRLFSHSHSPANTSEFVRGNLRIRRSTLRPGTRVLYVAGEIDLATASLLDLAVQDSEHARAMVVDLSEVGFMGFAGVDVLVRAAERAEGRLHRFAVVVSSRPTERVFGLSDAYARVSCYPRLDTALRAVARRTDL</sequence>
<comment type="caution">
    <text evidence="3">The sequence shown here is derived from an EMBL/GenBank/DDBJ whole genome shotgun (WGS) entry which is preliminary data.</text>
</comment>
<organism evidence="3 4">
    <name type="scientific">Nocardia tenerifensis</name>
    <dbReference type="NCBI Taxonomy" id="228006"/>
    <lineage>
        <taxon>Bacteria</taxon>
        <taxon>Bacillati</taxon>
        <taxon>Actinomycetota</taxon>
        <taxon>Actinomycetes</taxon>
        <taxon>Mycobacteriales</taxon>
        <taxon>Nocardiaceae</taxon>
        <taxon>Nocardia</taxon>
    </lineage>
</organism>
<dbReference type="InterPro" id="IPR058548">
    <property type="entry name" value="MlaB-like_STAS"/>
</dbReference>
<dbReference type="PANTHER" id="PTHR33495:SF2">
    <property type="entry name" value="ANTI-SIGMA FACTOR ANTAGONIST TM_1081-RELATED"/>
    <property type="match status" value="1"/>
</dbReference>
<dbReference type="AlphaFoldDB" id="A0A318K2F3"/>
<dbReference type="Proteomes" id="UP000247569">
    <property type="component" value="Unassembled WGS sequence"/>
</dbReference>